<proteinExistence type="predicted"/>
<dbReference type="OrthoDB" id="367221at2759"/>
<dbReference type="Proteomes" id="UP000001307">
    <property type="component" value="Unassembled WGS sequence"/>
</dbReference>
<dbReference type="SUPFAM" id="SSF143437">
    <property type="entry name" value="THUMP domain-like"/>
    <property type="match status" value="1"/>
</dbReference>
<dbReference type="PANTHER" id="PTHR13452">
    <property type="entry name" value="THUMP DOMAIN CONTAINING PROTEIN 1-RELATED"/>
    <property type="match status" value="1"/>
</dbReference>
<protein>
    <recommendedName>
        <fullName evidence="1">THUMP domain-containing protein</fullName>
    </recommendedName>
</protein>
<dbReference type="GO" id="GO:0003723">
    <property type="term" value="F:RNA binding"/>
    <property type="evidence" value="ECO:0007669"/>
    <property type="project" value="InterPro"/>
</dbReference>
<reference evidence="2" key="1">
    <citation type="journal article" date="2010" name="Science">
        <title>Plasticity of animal genome architecture unmasked by rapid evolution of a pelagic tunicate.</title>
        <authorList>
            <person name="Denoeud F."/>
            <person name="Henriet S."/>
            <person name="Mungpakdee S."/>
            <person name="Aury J.M."/>
            <person name="Da Silva C."/>
            <person name="Brinkmann H."/>
            <person name="Mikhaleva J."/>
            <person name="Olsen L.C."/>
            <person name="Jubin C."/>
            <person name="Canestro C."/>
            <person name="Bouquet J.M."/>
            <person name="Danks G."/>
            <person name="Poulain J."/>
            <person name="Campsteijn C."/>
            <person name="Adamski M."/>
            <person name="Cross I."/>
            <person name="Yadetie F."/>
            <person name="Muffato M."/>
            <person name="Louis A."/>
            <person name="Butcher S."/>
            <person name="Tsagkogeorga G."/>
            <person name="Konrad A."/>
            <person name="Singh S."/>
            <person name="Jensen M.F."/>
            <person name="Cong E.H."/>
            <person name="Eikeseth-Otteraa H."/>
            <person name="Noel B."/>
            <person name="Anthouard V."/>
            <person name="Porcel B.M."/>
            <person name="Kachouri-Lafond R."/>
            <person name="Nishino A."/>
            <person name="Ugolini M."/>
            <person name="Chourrout P."/>
            <person name="Nishida H."/>
            <person name="Aasland R."/>
            <person name="Huzurbazar S."/>
            <person name="Westhof E."/>
            <person name="Delsuc F."/>
            <person name="Lehrach H."/>
            <person name="Reinhardt R."/>
            <person name="Weissenbach J."/>
            <person name="Roy S.W."/>
            <person name="Artiguenave F."/>
            <person name="Postlethwait J.H."/>
            <person name="Manak J.R."/>
            <person name="Thompson E.M."/>
            <person name="Jaillon O."/>
            <person name="Du Pasquier L."/>
            <person name="Boudinot P."/>
            <person name="Liberles D.A."/>
            <person name="Volff J.N."/>
            <person name="Philippe H."/>
            <person name="Lenhard B."/>
            <person name="Roest Crollius H."/>
            <person name="Wincker P."/>
            <person name="Chourrout D."/>
        </authorList>
    </citation>
    <scope>NUCLEOTIDE SEQUENCE [LARGE SCALE GENOMIC DNA]</scope>
</reference>
<gene>
    <name evidence="2" type="ORF">GSOID_T00008369001</name>
</gene>
<feature type="domain" description="THUMP" evidence="1">
    <location>
        <begin position="185"/>
        <end position="264"/>
    </location>
</feature>
<evidence type="ECO:0000259" key="1">
    <source>
        <dbReference type="Pfam" id="PF02926"/>
    </source>
</evidence>
<organism evidence="2">
    <name type="scientific">Oikopleura dioica</name>
    <name type="common">Tunicate</name>
    <dbReference type="NCBI Taxonomy" id="34765"/>
    <lineage>
        <taxon>Eukaryota</taxon>
        <taxon>Metazoa</taxon>
        <taxon>Chordata</taxon>
        <taxon>Tunicata</taxon>
        <taxon>Appendicularia</taxon>
        <taxon>Copelata</taxon>
        <taxon>Oikopleuridae</taxon>
        <taxon>Oikopleura</taxon>
    </lineage>
</organism>
<dbReference type="Gene3D" id="3.30.2300.10">
    <property type="entry name" value="THUMP superfamily"/>
    <property type="match status" value="1"/>
</dbReference>
<keyword evidence="3" id="KW-1185">Reference proteome</keyword>
<dbReference type="GO" id="GO:0006400">
    <property type="term" value="P:tRNA modification"/>
    <property type="evidence" value="ECO:0007669"/>
    <property type="project" value="InterPro"/>
</dbReference>
<name>E4XDX0_OIKDI</name>
<dbReference type="InterPro" id="IPR040183">
    <property type="entry name" value="THUMPD1-like"/>
</dbReference>
<dbReference type="FunCoup" id="E4XDX0">
    <property type="interactions" value="421"/>
</dbReference>
<evidence type="ECO:0000313" key="2">
    <source>
        <dbReference type="EMBL" id="CBY19359.1"/>
    </source>
</evidence>
<dbReference type="InParanoid" id="E4XDX0"/>
<evidence type="ECO:0000313" key="3">
    <source>
        <dbReference type="Proteomes" id="UP000001307"/>
    </source>
</evidence>
<sequence>MGKNNGKRKINYKQVYGGTDPQDIKRCKYSGNSVDPTDKTQGFLMSYRRKCLKQCHREAFSIAKFFSNQVYPDLIDENGDRVVKSAPVVEENVEIDIEKQLLVESEANKEDRNDRVFHIYETGVSQSLFMDLRHEKIKAKEILNYMWGTILANKVADNFRIPSHLERLLPIQKVCVATKEIMIEAIKDVIAKEMPADVKEGLKMLSYYHVMTRARFHSSLDSQEVKTIVIGIVKEVRPEMNLDWKKTDDVIFVEVLKKNCYIGIFKDWLPRQKYNWQEFHKRNTERAEEAAKDTEAKEDCSEIIKDEKSYDNCDEDEEEIVKLKVDLSEEIIKSPEQLESENLS</sequence>
<dbReference type="PANTHER" id="PTHR13452:SF10">
    <property type="entry name" value="THUMP DOMAIN-CONTAINING PROTEIN 1"/>
    <property type="match status" value="1"/>
</dbReference>
<accession>E4XDX0</accession>
<dbReference type="Pfam" id="PF02926">
    <property type="entry name" value="THUMP"/>
    <property type="match status" value="1"/>
</dbReference>
<dbReference type="InterPro" id="IPR004114">
    <property type="entry name" value="THUMP_dom"/>
</dbReference>
<dbReference type="AlphaFoldDB" id="E4XDX0"/>
<dbReference type="EMBL" id="FN653040">
    <property type="protein sequence ID" value="CBY19359.1"/>
    <property type="molecule type" value="Genomic_DNA"/>
</dbReference>